<evidence type="ECO:0008006" key="4">
    <source>
        <dbReference type="Google" id="ProtNLM"/>
    </source>
</evidence>
<evidence type="ECO:0000256" key="1">
    <source>
        <dbReference type="SAM" id="Phobius"/>
    </source>
</evidence>
<feature type="transmembrane region" description="Helical" evidence="1">
    <location>
        <begin position="42"/>
        <end position="60"/>
    </location>
</feature>
<feature type="transmembrane region" description="Helical" evidence="1">
    <location>
        <begin position="80"/>
        <end position="99"/>
    </location>
</feature>
<feature type="transmembrane region" description="Helical" evidence="1">
    <location>
        <begin position="165"/>
        <end position="184"/>
    </location>
</feature>
<evidence type="ECO:0000313" key="3">
    <source>
        <dbReference type="Proteomes" id="UP000663505"/>
    </source>
</evidence>
<keyword evidence="1" id="KW-1133">Transmembrane helix</keyword>
<protein>
    <recommendedName>
        <fullName evidence="4">Prolipoprotein diacylglyceryl transferase</fullName>
    </recommendedName>
</protein>
<gene>
    <name evidence="2" type="ORF">JZ786_06945</name>
</gene>
<reference evidence="2 3" key="1">
    <citation type="submission" date="2021-02" db="EMBL/GenBank/DDBJ databases">
        <title>Alicyclobacillus curvatus sp. nov. and Alicyclobacillus mengziensis sp. nov., two acidophilic bacteria isolated from acid mine drainage.</title>
        <authorList>
            <person name="Huang Y."/>
        </authorList>
    </citation>
    <scope>NUCLEOTIDE SEQUENCE [LARGE SCALE GENOMIC DNA]</scope>
    <source>
        <strain evidence="2 3">S30H14</strain>
    </source>
</reference>
<feature type="transmembrane region" description="Helical" evidence="1">
    <location>
        <begin position="12"/>
        <end position="30"/>
    </location>
</feature>
<feature type="transmembrane region" description="Helical" evidence="1">
    <location>
        <begin position="190"/>
        <end position="210"/>
    </location>
</feature>
<sequence>MLSLLQRIPSLWIALIVGAIGAALYLRYLTPKSAENDFLRDKMFTIVLLFILFSRFSGVILHPSANIQVDLLSLLSGSSLNGWIVGLFASVLYVFTSFWRGKRLDQPTFLLFAEVVFSGSVIFFAYQSYTNLNPFRTEDILRVIASAIFIWLIRTRRTHFSQRSQWLWGGYGLMLLLTSTYVPYINRTLFLATPQWMFVGVMIVAAYVEARHDLVNKARTSTSE</sequence>
<keyword evidence="3" id="KW-1185">Reference proteome</keyword>
<accession>A0A9X7Z754</accession>
<keyword evidence="1" id="KW-0812">Transmembrane</keyword>
<organism evidence="2 3">
    <name type="scientific">Alicyclobacillus mengziensis</name>
    <dbReference type="NCBI Taxonomy" id="2931921"/>
    <lineage>
        <taxon>Bacteria</taxon>
        <taxon>Bacillati</taxon>
        <taxon>Bacillota</taxon>
        <taxon>Bacilli</taxon>
        <taxon>Bacillales</taxon>
        <taxon>Alicyclobacillaceae</taxon>
        <taxon>Alicyclobacillus</taxon>
    </lineage>
</organism>
<dbReference type="EMBL" id="CP071182">
    <property type="protein sequence ID" value="QSO48694.1"/>
    <property type="molecule type" value="Genomic_DNA"/>
</dbReference>
<feature type="transmembrane region" description="Helical" evidence="1">
    <location>
        <begin position="111"/>
        <end position="129"/>
    </location>
</feature>
<name>A0A9X7Z754_9BACL</name>
<dbReference type="AlphaFoldDB" id="A0A9X7Z754"/>
<feature type="transmembrane region" description="Helical" evidence="1">
    <location>
        <begin position="135"/>
        <end position="153"/>
    </location>
</feature>
<dbReference type="Proteomes" id="UP000663505">
    <property type="component" value="Chromosome"/>
</dbReference>
<dbReference type="RefSeq" id="WP_206658016.1">
    <property type="nucleotide sequence ID" value="NZ_CP071182.1"/>
</dbReference>
<dbReference type="KEGG" id="afx:JZ786_06945"/>
<keyword evidence="1" id="KW-0472">Membrane</keyword>
<evidence type="ECO:0000313" key="2">
    <source>
        <dbReference type="EMBL" id="QSO48694.1"/>
    </source>
</evidence>
<proteinExistence type="predicted"/>